<keyword evidence="1" id="KW-1133">Transmembrane helix</keyword>
<keyword evidence="1" id="KW-0472">Membrane</keyword>
<dbReference type="Proteomes" id="UP001500449">
    <property type="component" value="Unassembled WGS sequence"/>
</dbReference>
<comment type="caution">
    <text evidence="2">The sequence shown here is derived from an EMBL/GenBank/DDBJ whole genome shotgun (WGS) entry which is preliminary data.</text>
</comment>
<keyword evidence="3" id="KW-1185">Reference proteome</keyword>
<accession>A0ABN2MR03</accession>
<proteinExistence type="predicted"/>
<organism evidence="2 3">
    <name type="scientific">Pseudonocardia ailaonensis</name>
    <dbReference type="NCBI Taxonomy" id="367279"/>
    <lineage>
        <taxon>Bacteria</taxon>
        <taxon>Bacillati</taxon>
        <taxon>Actinomycetota</taxon>
        <taxon>Actinomycetes</taxon>
        <taxon>Pseudonocardiales</taxon>
        <taxon>Pseudonocardiaceae</taxon>
        <taxon>Pseudonocardia</taxon>
    </lineage>
</organism>
<evidence type="ECO:0000313" key="2">
    <source>
        <dbReference type="EMBL" id="GAA1834653.1"/>
    </source>
</evidence>
<evidence type="ECO:0000256" key="1">
    <source>
        <dbReference type="SAM" id="Phobius"/>
    </source>
</evidence>
<reference evidence="2 3" key="1">
    <citation type="journal article" date="2019" name="Int. J. Syst. Evol. Microbiol.">
        <title>The Global Catalogue of Microorganisms (GCM) 10K type strain sequencing project: providing services to taxonomists for standard genome sequencing and annotation.</title>
        <authorList>
            <consortium name="The Broad Institute Genomics Platform"/>
            <consortium name="The Broad Institute Genome Sequencing Center for Infectious Disease"/>
            <person name="Wu L."/>
            <person name="Ma J."/>
        </authorList>
    </citation>
    <scope>NUCLEOTIDE SEQUENCE [LARGE SCALE GENOMIC DNA]</scope>
    <source>
        <strain evidence="2 3">JCM 16009</strain>
    </source>
</reference>
<keyword evidence="1" id="KW-0812">Transmembrane</keyword>
<gene>
    <name evidence="2" type="ORF">GCM10009836_11200</name>
</gene>
<feature type="transmembrane region" description="Helical" evidence="1">
    <location>
        <begin position="12"/>
        <end position="32"/>
    </location>
</feature>
<name>A0ABN2MR03_9PSEU</name>
<sequence length="60" mass="6372">MRIRGAIKAATVWKALGVAGLAGVAATGAVVARSERRRRAYTPDEIRAKLQERVAGGDRP</sequence>
<evidence type="ECO:0008006" key="4">
    <source>
        <dbReference type="Google" id="ProtNLM"/>
    </source>
</evidence>
<dbReference type="RefSeq" id="WP_344413027.1">
    <property type="nucleotide sequence ID" value="NZ_BAAAQK010000003.1"/>
</dbReference>
<dbReference type="EMBL" id="BAAAQK010000003">
    <property type="protein sequence ID" value="GAA1834653.1"/>
    <property type="molecule type" value="Genomic_DNA"/>
</dbReference>
<evidence type="ECO:0000313" key="3">
    <source>
        <dbReference type="Proteomes" id="UP001500449"/>
    </source>
</evidence>
<protein>
    <recommendedName>
        <fullName evidence="4">Secreted protein</fullName>
    </recommendedName>
</protein>